<dbReference type="OrthoDB" id="287326at2"/>
<protein>
    <submittedName>
        <fullName evidence="9">Biopolymer transport protein ExbD</fullName>
    </submittedName>
</protein>
<keyword evidence="5 8" id="KW-1133">Transmembrane helix</keyword>
<dbReference type="InterPro" id="IPR003400">
    <property type="entry name" value="ExbD"/>
</dbReference>
<dbReference type="GO" id="GO:0005886">
    <property type="term" value="C:plasma membrane"/>
    <property type="evidence" value="ECO:0007669"/>
    <property type="project" value="UniProtKB-SubCell"/>
</dbReference>
<dbReference type="Pfam" id="PF02472">
    <property type="entry name" value="ExbD"/>
    <property type="match status" value="1"/>
</dbReference>
<organism evidence="9 10">
    <name type="scientific">Roseimaritima ulvae</name>
    <dbReference type="NCBI Taxonomy" id="980254"/>
    <lineage>
        <taxon>Bacteria</taxon>
        <taxon>Pseudomonadati</taxon>
        <taxon>Planctomycetota</taxon>
        <taxon>Planctomycetia</taxon>
        <taxon>Pirellulales</taxon>
        <taxon>Pirellulaceae</taxon>
        <taxon>Roseimaritima</taxon>
    </lineage>
</organism>
<keyword evidence="3" id="KW-1003">Cell membrane</keyword>
<evidence type="ECO:0000256" key="5">
    <source>
        <dbReference type="ARBA" id="ARBA00022989"/>
    </source>
</evidence>
<proteinExistence type="inferred from homology"/>
<accession>A0A5B9QRE1</accession>
<evidence type="ECO:0000256" key="6">
    <source>
        <dbReference type="ARBA" id="ARBA00023136"/>
    </source>
</evidence>
<evidence type="ECO:0000256" key="4">
    <source>
        <dbReference type="ARBA" id="ARBA00022692"/>
    </source>
</evidence>
<reference evidence="9 10" key="1">
    <citation type="submission" date="2019-08" db="EMBL/GenBank/DDBJ databases">
        <title>Deep-cultivation of Planctomycetes and their phenomic and genomic characterization uncovers novel biology.</title>
        <authorList>
            <person name="Wiegand S."/>
            <person name="Jogler M."/>
            <person name="Boedeker C."/>
            <person name="Pinto D."/>
            <person name="Vollmers J."/>
            <person name="Rivas-Marin E."/>
            <person name="Kohn T."/>
            <person name="Peeters S.H."/>
            <person name="Heuer A."/>
            <person name="Rast P."/>
            <person name="Oberbeckmann S."/>
            <person name="Bunk B."/>
            <person name="Jeske O."/>
            <person name="Meyerdierks A."/>
            <person name="Storesund J.E."/>
            <person name="Kallscheuer N."/>
            <person name="Luecker S."/>
            <person name="Lage O.M."/>
            <person name="Pohl T."/>
            <person name="Merkel B.J."/>
            <person name="Hornburger P."/>
            <person name="Mueller R.-W."/>
            <person name="Bruemmer F."/>
            <person name="Labrenz M."/>
            <person name="Spormann A.M."/>
            <person name="Op den Camp H."/>
            <person name="Overmann J."/>
            <person name="Amann R."/>
            <person name="Jetten M.S.M."/>
            <person name="Mascher T."/>
            <person name="Medema M.H."/>
            <person name="Devos D.P."/>
            <person name="Kaster A.-K."/>
            <person name="Ovreas L."/>
            <person name="Rohde M."/>
            <person name="Galperin M.Y."/>
            <person name="Jogler C."/>
        </authorList>
    </citation>
    <scope>NUCLEOTIDE SEQUENCE [LARGE SCALE GENOMIC DNA]</scope>
    <source>
        <strain evidence="9 10">UC8</strain>
    </source>
</reference>
<sequence>MRIPNSDDGGRLSTNMTPMIDVVFLLIIFFLVSSHLARQESRLPLDLPAAGTHLDDLEPQNVLTINVDSRARWMIAGSQVNEAKLAEILATHHAKHGQDAPVRIRTEQTITYGRVEPILRLSAEAGLWNAAFAVHQD</sequence>
<evidence type="ECO:0000256" key="2">
    <source>
        <dbReference type="ARBA" id="ARBA00005811"/>
    </source>
</evidence>
<comment type="subcellular location">
    <subcellularLocation>
        <location evidence="1">Cell membrane</location>
        <topology evidence="1">Single-pass membrane protein</topology>
    </subcellularLocation>
    <subcellularLocation>
        <location evidence="7">Cell membrane</location>
        <topology evidence="7">Single-pass type II membrane protein</topology>
    </subcellularLocation>
</comment>
<evidence type="ECO:0000256" key="7">
    <source>
        <dbReference type="RuleBase" id="RU003879"/>
    </source>
</evidence>
<keyword evidence="4 7" id="KW-0812">Transmembrane</keyword>
<gene>
    <name evidence="9" type="ORF">UC8_24910</name>
</gene>
<keyword evidence="7" id="KW-0813">Transport</keyword>
<keyword evidence="6 8" id="KW-0472">Membrane</keyword>
<name>A0A5B9QRE1_9BACT</name>
<dbReference type="GO" id="GO:0015031">
    <property type="term" value="P:protein transport"/>
    <property type="evidence" value="ECO:0007669"/>
    <property type="project" value="UniProtKB-KW"/>
</dbReference>
<evidence type="ECO:0000256" key="1">
    <source>
        <dbReference type="ARBA" id="ARBA00004162"/>
    </source>
</evidence>
<dbReference type="RefSeq" id="WP_068139611.1">
    <property type="nucleotide sequence ID" value="NZ_CP042914.1"/>
</dbReference>
<comment type="similarity">
    <text evidence="2 7">Belongs to the ExbD/TolR family.</text>
</comment>
<dbReference type="Proteomes" id="UP000325286">
    <property type="component" value="Chromosome"/>
</dbReference>
<feature type="transmembrane region" description="Helical" evidence="8">
    <location>
        <begin position="12"/>
        <end position="32"/>
    </location>
</feature>
<dbReference type="EMBL" id="CP042914">
    <property type="protein sequence ID" value="QEG40479.1"/>
    <property type="molecule type" value="Genomic_DNA"/>
</dbReference>
<evidence type="ECO:0000313" key="9">
    <source>
        <dbReference type="EMBL" id="QEG40479.1"/>
    </source>
</evidence>
<dbReference type="AlphaFoldDB" id="A0A5B9QRE1"/>
<evidence type="ECO:0000256" key="8">
    <source>
        <dbReference type="SAM" id="Phobius"/>
    </source>
</evidence>
<dbReference type="PANTHER" id="PTHR30558">
    <property type="entry name" value="EXBD MEMBRANE COMPONENT OF PMF-DRIVEN MACROMOLECULE IMPORT SYSTEM"/>
    <property type="match status" value="1"/>
</dbReference>
<dbReference type="KEGG" id="rul:UC8_24910"/>
<evidence type="ECO:0000256" key="3">
    <source>
        <dbReference type="ARBA" id="ARBA00022475"/>
    </source>
</evidence>
<keyword evidence="10" id="KW-1185">Reference proteome</keyword>
<keyword evidence="7" id="KW-0653">Protein transport</keyword>
<evidence type="ECO:0000313" key="10">
    <source>
        <dbReference type="Proteomes" id="UP000325286"/>
    </source>
</evidence>
<dbReference type="PANTHER" id="PTHR30558:SF3">
    <property type="entry name" value="BIOPOLYMER TRANSPORT PROTEIN EXBD-RELATED"/>
    <property type="match status" value="1"/>
</dbReference>
<dbReference type="GO" id="GO:0022857">
    <property type="term" value="F:transmembrane transporter activity"/>
    <property type="evidence" value="ECO:0007669"/>
    <property type="project" value="InterPro"/>
</dbReference>